<evidence type="ECO:0000259" key="1">
    <source>
        <dbReference type="Pfam" id="PF07727"/>
    </source>
</evidence>
<dbReference type="InterPro" id="IPR013103">
    <property type="entry name" value="RVT_2"/>
</dbReference>
<dbReference type="PANTHER" id="PTHR11439">
    <property type="entry name" value="GAG-POL-RELATED RETROTRANSPOSON"/>
    <property type="match status" value="1"/>
</dbReference>
<dbReference type="Pfam" id="PF07727">
    <property type="entry name" value="RVT_2"/>
    <property type="match status" value="1"/>
</dbReference>
<sequence>MKNRYKPEMYLGDQKISQHLLMVSPHHNEAPYELKQGPRARNTRIDKYFQENGFEKCPYEHALYMKKETDGSQLYVCLYVDDLIFTGNNPTMFETFKKTMFQEFEMTDIGLMAHFLGIEVTKSEEGIFISQSKYAMEILKKYGMETSNPVTTPVYSGLELKKSDTRNVDPIYFKSLGSLRYLTYTRPDILYGIELVSRYMETPDQSHLFAAKRILRYIKGTHSDGLFYQSGGDLNLSGYSDSDWGRDLDERKSTTGFVFFIGDTAFTWTSKKQAIVTLSSCEAEYIAANSSVCHAIWLRNVLKHFGFLQELPTEIYVRQSLCSCACKEPDSSRKKQAHRYPLSLHQRACKSKGSGVSFLQDI</sequence>
<feature type="domain" description="Reverse transcriptase Ty1/copia-type" evidence="1">
    <location>
        <begin position="28"/>
        <end position="154"/>
    </location>
</feature>
<dbReference type="AlphaFoldDB" id="A0A834GLR4"/>
<organism evidence="2 3">
    <name type="scientific">Rhododendron simsii</name>
    <name type="common">Sims's rhododendron</name>
    <dbReference type="NCBI Taxonomy" id="118357"/>
    <lineage>
        <taxon>Eukaryota</taxon>
        <taxon>Viridiplantae</taxon>
        <taxon>Streptophyta</taxon>
        <taxon>Embryophyta</taxon>
        <taxon>Tracheophyta</taxon>
        <taxon>Spermatophyta</taxon>
        <taxon>Magnoliopsida</taxon>
        <taxon>eudicotyledons</taxon>
        <taxon>Gunneridae</taxon>
        <taxon>Pentapetalae</taxon>
        <taxon>asterids</taxon>
        <taxon>Ericales</taxon>
        <taxon>Ericaceae</taxon>
        <taxon>Ericoideae</taxon>
        <taxon>Rhodoreae</taxon>
        <taxon>Rhododendron</taxon>
    </lineage>
</organism>
<evidence type="ECO:0000313" key="3">
    <source>
        <dbReference type="Proteomes" id="UP000626092"/>
    </source>
</evidence>
<name>A0A834GLR4_RHOSS</name>
<evidence type="ECO:0000313" key="2">
    <source>
        <dbReference type="EMBL" id="KAF7133538.1"/>
    </source>
</evidence>
<dbReference type="SUPFAM" id="SSF56672">
    <property type="entry name" value="DNA/RNA polymerases"/>
    <property type="match status" value="1"/>
</dbReference>
<protein>
    <recommendedName>
        <fullName evidence="1">Reverse transcriptase Ty1/copia-type domain-containing protein</fullName>
    </recommendedName>
</protein>
<dbReference type="Proteomes" id="UP000626092">
    <property type="component" value="Unassembled WGS sequence"/>
</dbReference>
<dbReference type="PANTHER" id="PTHR11439:SF517">
    <property type="entry name" value="CYSTEINE-RICH RLK (RECEPTOR-LIKE PROTEIN KINASE) 8"/>
    <property type="match status" value="1"/>
</dbReference>
<accession>A0A834GLR4</accession>
<dbReference type="EMBL" id="WJXA01000009">
    <property type="protein sequence ID" value="KAF7133538.1"/>
    <property type="molecule type" value="Genomic_DNA"/>
</dbReference>
<dbReference type="InterPro" id="IPR043502">
    <property type="entry name" value="DNA/RNA_pol_sf"/>
</dbReference>
<dbReference type="CDD" id="cd09272">
    <property type="entry name" value="RNase_HI_RT_Ty1"/>
    <property type="match status" value="1"/>
</dbReference>
<reference evidence="2" key="1">
    <citation type="submission" date="2019-11" db="EMBL/GenBank/DDBJ databases">
        <authorList>
            <person name="Liu Y."/>
            <person name="Hou J."/>
            <person name="Li T.-Q."/>
            <person name="Guan C.-H."/>
            <person name="Wu X."/>
            <person name="Wu H.-Z."/>
            <person name="Ling F."/>
            <person name="Zhang R."/>
            <person name="Shi X.-G."/>
            <person name="Ren J.-P."/>
            <person name="Chen E.-F."/>
            <person name="Sun J.-M."/>
        </authorList>
    </citation>
    <scope>NUCLEOTIDE SEQUENCE</scope>
    <source>
        <strain evidence="2">Adult_tree_wgs_1</strain>
        <tissue evidence="2">Leaves</tissue>
    </source>
</reference>
<dbReference type="OrthoDB" id="1922643at2759"/>
<keyword evidence="3" id="KW-1185">Reference proteome</keyword>
<comment type="caution">
    <text evidence="2">The sequence shown here is derived from an EMBL/GenBank/DDBJ whole genome shotgun (WGS) entry which is preliminary data.</text>
</comment>
<proteinExistence type="predicted"/>
<gene>
    <name evidence="2" type="ORF">RHSIM_Rhsim09G0174500</name>
</gene>